<dbReference type="GO" id="GO:0008817">
    <property type="term" value="F:corrinoid adenosyltransferase activity"/>
    <property type="evidence" value="ECO:0007669"/>
    <property type="project" value="UniProtKB-EC"/>
</dbReference>
<comment type="catalytic activity">
    <reaction evidence="9">
        <text>2 cob(II)yrinate a,c diamide + reduced [electron-transfer flavoprotein] + 2 ATP = 2 adenosylcob(III)yrinate a,c-diamide + 2 triphosphate + oxidized [electron-transfer flavoprotein] + 3 H(+)</text>
        <dbReference type="Rhea" id="RHEA:11528"/>
        <dbReference type="Rhea" id="RHEA-COMP:10685"/>
        <dbReference type="Rhea" id="RHEA-COMP:10686"/>
        <dbReference type="ChEBI" id="CHEBI:15378"/>
        <dbReference type="ChEBI" id="CHEBI:18036"/>
        <dbReference type="ChEBI" id="CHEBI:30616"/>
        <dbReference type="ChEBI" id="CHEBI:57692"/>
        <dbReference type="ChEBI" id="CHEBI:58307"/>
        <dbReference type="ChEBI" id="CHEBI:58503"/>
        <dbReference type="ChEBI" id="CHEBI:58537"/>
        <dbReference type="EC" id="2.5.1.17"/>
    </reaction>
</comment>
<dbReference type="InterPro" id="IPR003724">
    <property type="entry name" value="CblAdoTrfase_CobA"/>
</dbReference>
<dbReference type="Gene3D" id="3.40.50.300">
    <property type="entry name" value="P-loop containing nucleotide triphosphate hydrolases"/>
    <property type="match status" value="1"/>
</dbReference>
<evidence type="ECO:0000313" key="12">
    <source>
        <dbReference type="Proteomes" id="UP000509429"/>
    </source>
</evidence>
<evidence type="ECO:0000256" key="10">
    <source>
        <dbReference type="ARBA" id="ARBA00048692"/>
    </source>
</evidence>
<dbReference type="PANTHER" id="PTHR46638">
    <property type="entry name" value="CORRINOID ADENOSYLTRANSFERASE"/>
    <property type="match status" value="1"/>
</dbReference>
<dbReference type="EMBL" id="CP054490">
    <property type="protein sequence ID" value="QKQ24792.1"/>
    <property type="molecule type" value="Genomic_DNA"/>
</dbReference>
<keyword evidence="4" id="KW-0627">Porphyrin biosynthesis</keyword>
<comment type="catalytic activity">
    <reaction evidence="10">
        <text>2 cob(II)alamin + reduced [electron-transfer flavoprotein] + 2 ATP = 2 adenosylcob(III)alamin + 2 triphosphate + oxidized [electron-transfer flavoprotein] + 3 H(+)</text>
        <dbReference type="Rhea" id="RHEA:28671"/>
        <dbReference type="Rhea" id="RHEA-COMP:10685"/>
        <dbReference type="Rhea" id="RHEA-COMP:10686"/>
        <dbReference type="ChEBI" id="CHEBI:15378"/>
        <dbReference type="ChEBI" id="CHEBI:16304"/>
        <dbReference type="ChEBI" id="CHEBI:18036"/>
        <dbReference type="ChEBI" id="CHEBI:18408"/>
        <dbReference type="ChEBI" id="CHEBI:30616"/>
        <dbReference type="ChEBI" id="CHEBI:57692"/>
        <dbReference type="ChEBI" id="CHEBI:58307"/>
        <dbReference type="EC" id="2.5.1.17"/>
    </reaction>
</comment>
<dbReference type="SUPFAM" id="SSF52540">
    <property type="entry name" value="P-loop containing nucleoside triphosphate hydrolases"/>
    <property type="match status" value="1"/>
</dbReference>
<dbReference type="UniPathway" id="UPA00148">
    <property type="reaction ID" value="UER00233"/>
</dbReference>
<evidence type="ECO:0000256" key="5">
    <source>
        <dbReference type="ARBA" id="ARBA00024929"/>
    </source>
</evidence>
<keyword evidence="11" id="KW-0808">Transferase</keyword>
<evidence type="ECO:0000256" key="7">
    <source>
        <dbReference type="ARBA" id="ARBA00033334"/>
    </source>
</evidence>
<dbReference type="Proteomes" id="UP000509429">
    <property type="component" value="Chromosome"/>
</dbReference>
<evidence type="ECO:0000256" key="9">
    <source>
        <dbReference type="ARBA" id="ARBA00048555"/>
    </source>
</evidence>
<dbReference type="EC" id="2.5.1.17" evidence="3"/>
<proteinExistence type="inferred from homology"/>
<dbReference type="PANTHER" id="PTHR46638:SF1">
    <property type="entry name" value="CORRINOID ADENOSYLTRANSFERASE"/>
    <property type="match status" value="1"/>
</dbReference>
<protein>
    <recommendedName>
        <fullName evidence="3">corrinoid adenosyltransferase</fullName>
        <ecNumber evidence="3">2.5.1.17</ecNumber>
    </recommendedName>
    <alternativeName>
        <fullName evidence="6">Cob(II)alamin adenosyltransferase</fullName>
    </alternativeName>
    <alternativeName>
        <fullName evidence="8">Cob(II)yrinic acid a,c-diamide adenosyltransferase</fullName>
    </alternativeName>
    <alternativeName>
        <fullName evidence="7">Cobinamide/cobalamin adenosyltransferase</fullName>
    </alternativeName>
</protein>
<evidence type="ECO:0000256" key="1">
    <source>
        <dbReference type="ARBA" id="ARBA00005121"/>
    </source>
</evidence>
<sequence length="68" mass="7713">MNLVVLDELTYMISYKHLDETQIINTLNSCPKDQHVVITGRSVSKNLIELADTVGEIKDIKVQKDIDL</sequence>
<evidence type="ECO:0000256" key="3">
    <source>
        <dbReference type="ARBA" id="ARBA00012454"/>
    </source>
</evidence>
<dbReference type="InterPro" id="IPR027417">
    <property type="entry name" value="P-loop_NTPase"/>
</dbReference>
<gene>
    <name evidence="11" type="ORF">HUE58_03060</name>
</gene>
<accession>A0A6N0HQV4</accession>
<comment type="similarity">
    <text evidence="2">Belongs to the Cob(I)alamin adenosyltransferase family.</text>
</comment>
<dbReference type="AlphaFoldDB" id="A0A6N0HQV4"/>
<dbReference type="Pfam" id="PF02572">
    <property type="entry name" value="CobA_CobO_BtuR"/>
    <property type="match status" value="1"/>
</dbReference>
<organism evidence="11 12">
    <name type="scientific">Candidatus Ruthia endofausta</name>
    <dbReference type="NCBI Taxonomy" id="2738852"/>
    <lineage>
        <taxon>Bacteria</taxon>
        <taxon>Pseudomonadati</taxon>
        <taxon>Pseudomonadota</taxon>
        <taxon>Gammaproteobacteria</taxon>
        <taxon>Candidatus Pseudothioglobaceae</taxon>
        <taxon>Candidatus Ruthturnera</taxon>
    </lineage>
</organism>
<dbReference type="KEGG" id="reo:HUE58_03060"/>
<evidence type="ECO:0000256" key="8">
    <source>
        <dbReference type="ARBA" id="ARBA00033354"/>
    </source>
</evidence>
<keyword evidence="12" id="KW-1185">Reference proteome</keyword>
<evidence type="ECO:0000313" key="11">
    <source>
        <dbReference type="EMBL" id="QKQ24792.1"/>
    </source>
</evidence>
<evidence type="ECO:0000256" key="4">
    <source>
        <dbReference type="ARBA" id="ARBA00023244"/>
    </source>
</evidence>
<name>A0A6N0HQV4_9GAMM</name>
<dbReference type="GO" id="GO:0006779">
    <property type="term" value="P:porphyrin-containing compound biosynthetic process"/>
    <property type="evidence" value="ECO:0007669"/>
    <property type="project" value="UniProtKB-KW"/>
</dbReference>
<comment type="function">
    <text evidence="5">Required for both de novo synthesis of the corrin ring for the assimilation of exogenous corrinoids. Participates in the adenosylation of a variety of incomplete and complete corrinoids.</text>
</comment>
<reference evidence="11 12" key="1">
    <citation type="submission" date="2020-05" db="EMBL/GenBank/DDBJ databases">
        <title>Horizontal transmission and recombination maintain forever young bacterial symbiont genomes.</title>
        <authorList>
            <person name="Russell S.L."/>
            <person name="Pepper-Tunick E."/>
            <person name="Svedberg J."/>
            <person name="Byrne A."/>
            <person name="Ruelas Castillo J."/>
            <person name="Vollmers C."/>
            <person name="Beinart R.A."/>
            <person name="Corbett-Detig R."/>
        </authorList>
    </citation>
    <scope>NUCLEOTIDE SEQUENCE [LARGE SCALE GENOMIC DNA]</scope>
    <source>
        <strain evidence="11">JDF_Ridge</strain>
    </source>
</reference>
<dbReference type="GO" id="GO:0009236">
    <property type="term" value="P:cobalamin biosynthetic process"/>
    <property type="evidence" value="ECO:0007669"/>
    <property type="project" value="UniProtKB-UniPathway"/>
</dbReference>
<evidence type="ECO:0000256" key="6">
    <source>
        <dbReference type="ARBA" id="ARBA00031529"/>
    </source>
</evidence>
<dbReference type="GO" id="GO:0005524">
    <property type="term" value="F:ATP binding"/>
    <property type="evidence" value="ECO:0007669"/>
    <property type="project" value="InterPro"/>
</dbReference>
<evidence type="ECO:0000256" key="2">
    <source>
        <dbReference type="ARBA" id="ARBA00007487"/>
    </source>
</evidence>
<comment type="pathway">
    <text evidence="1">Cofactor biosynthesis; adenosylcobalamin biosynthesis; adenosylcobalamin from cob(II)yrinate a,c-diamide: step 2/7.</text>
</comment>